<feature type="signal peptide" evidence="1">
    <location>
        <begin position="1"/>
        <end position="18"/>
    </location>
</feature>
<accession>A0A1T4KXN7</accession>
<name>A0A1T4KXN7_9BACT</name>
<evidence type="ECO:0000313" key="3">
    <source>
        <dbReference type="Proteomes" id="UP000190449"/>
    </source>
</evidence>
<proteinExistence type="predicted"/>
<evidence type="ECO:0000256" key="1">
    <source>
        <dbReference type="SAM" id="SignalP"/>
    </source>
</evidence>
<dbReference type="STRING" id="28122.SAMN02745108_00675"/>
<dbReference type="Proteomes" id="UP000190449">
    <property type="component" value="Unassembled WGS sequence"/>
</dbReference>
<dbReference type="EMBL" id="FUWU01000008">
    <property type="protein sequence ID" value="SJZ47225.1"/>
    <property type="molecule type" value="Genomic_DNA"/>
</dbReference>
<sequence length="212" mass="24623">MYKKIIFLIALIISQPFALTLEQIKTNLKEYYIPKDSIEVRLRVTVKTLTSSSQTDMHIVNKGTNKSYMEIRSSFLNQRSIVNGDRMKIVDLATREYKIVHYDGEPLKEYSYGNFNPLDSGKWNAPKYISQDLYLIEGEVGSLFYNSKRNRIEKTHSAKDNADVLTTFEYDVNNNLKKMIVSVDVNGTETVVTTEIFKMRNSKNFPDRLFDF</sequence>
<reference evidence="2 3" key="1">
    <citation type="submission" date="2017-02" db="EMBL/GenBank/DDBJ databases">
        <authorList>
            <person name="Peterson S.W."/>
        </authorList>
    </citation>
    <scope>NUCLEOTIDE SEQUENCE [LARGE SCALE GENOMIC DNA]</scope>
    <source>
        <strain evidence="2 3">ATCC 43854</strain>
    </source>
</reference>
<protein>
    <recommendedName>
        <fullName evidence="4">Outer membrane lipoprotein-sorting protein</fullName>
    </recommendedName>
</protein>
<dbReference type="RefSeq" id="WP_078775781.1">
    <property type="nucleotide sequence ID" value="NZ_FUWU01000008.1"/>
</dbReference>
<feature type="chain" id="PRO_5012684853" description="Outer membrane lipoprotein-sorting protein" evidence="1">
    <location>
        <begin position="19"/>
        <end position="212"/>
    </location>
</feature>
<gene>
    <name evidence="2" type="ORF">SAMN02745108_00675</name>
</gene>
<evidence type="ECO:0008006" key="4">
    <source>
        <dbReference type="Google" id="ProtNLM"/>
    </source>
</evidence>
<evidence type="ECO:0000313" key="2">
    <source>
        <dbReference type="EMBL" id="SJZ47225.1"/>
    </source>
</evidence>
<keyword evidence="1" id="KW-0732">Signal</keyword>
<organism evidence="2 3">
    <name type="scientific">Fibrobacter intestinalis</name>
    <dbReference type="NCBI Taxonomy" id="28122"/>
    <lineage>
        <taxon>Bacteria</taxon>
        <taxon>Pseudomonadati</taxon>
        <taxon>Fibrobacterota</taxon>
        <taxon>Fibrobacteria</taxon>
        <taxon>Fibrobacterales</taxon>
        <taxon>Fibrobacteraceae</taxon>
        <taxon>Fibrobacter</taxon>
    </lineage>
</organism>
<dbReference type="AlphaFoldDB" id="A0A1T4KXN7"/>